<protein>
    <submittedName>
        <fullName evidence="6">Isopenicillin N synthase-like, Fe(2+) 2OG dioxygenase domain</fullName>
    </submittedName>
</protein>
<evidence type="ECO:0000256" key="1">
    <source>
        <dbReference type="ARBA" id="ARBA00008056"/>
    </source>
</evidence>
<dbReference type="SUPFAM" id="SSF51197">
    <property type="entry name" value="Clavaminate synthase-like"/>
    <property type="match status" value="1"/>
</dbReference>
<keyword evidence="6" id="KW-0223">Dioxygenase</keyword>
<dbReference type="InterPro" id="IPR005123">
    <property type="entry name" value="Oxoglu/Fe-dep_dioxygenase_dom"/>
</dbReference>
<sequence length="175" mass="19423">MLYGLVSEALGLRSDHLASIECFESLRWVGNYYPPCPQPELALGAGRHIDPYFLTVLVQDNIGALQALHENHWVTVPPLEGALIVNMGVFMQLISNDRFKGVEHRVVATGVGPRLSSAVFFRPSKNYKNKPYGPVKELLSPNNPPLYKETGVLDFLACYAKRGADVNSVLPDFRI</sequence>
<dbReference type="Proteomes" id="UP001370490">
    <property type="component" value="Unassembled WGS sequence"/>
</dbReference>
<dbReference type="InterPro" id="IPR027443">
    <property type="entry name" value="IPNS-like_sf"/>
</dbReference>
<proteinExistence type="inferred from homology"/>
<name>A0AAN8VV04_9MAGN</name>
<feature type="domain" description="Fe2OG dioxygenase" evidence="5">
    <location>
        <begin position="22"/>
        <end position="123"/>
    </location>
</feature>
<dbReference type="PANTHER" id="PTHR10209:SF859">
    <property type="entry name" value="OS03G0690500 PROTEIN"/>
    <property type="match status" value="1"/>
</dbReference>
<dbReference type="Gene3D" id="2.60.120.330">
    <property type="entry name" value="B-lactam Antibiotic, Isopenicillin N Synthase, Chain"/>
    <property type="match status" value="1"/>
</dbReference>
<keyword evidence="4" id="KW-0408">Iron</keyword>
<dbReference type="Pfam" id="PF03171">
    <property type="entry name" value="2OG-FeII_Oxy"/>
    <property type="match status" value="1"/>
</dbReference>
<reference evidence="6 7" key="1">
    <citation type="submission" date="2023-12" db="EMBL/GenBank/DDBJ databases">
        <title>A high-quality genome assembly for Dillenia turbinata (Dilleniales).</title>
        <authorList>
            <person name="Chanderbali A."/>
        </authorList>
    </citation>
    <scope>NUCLEOTIDE SEQUENCE [LARGE SCALE GENOMIC DNA]</scope>
    <source>
        <strain evidence="6">LSX21</strain>
        <tissue evidence="6">Leaf</tissue>
    </source>
</reference>
<dbReference type="PROSITE" id="PS51471">
    <property type="entry name" value="FE2OG_OXY"/>
    <property type="match status" value="1"/>
</dbReference>
<gene>
    <name evidence="6" type="ORF">RJ641_030220</name>
</gene>
<dbReference type="PANTHER" id="PTHR10209">
    <property type="entry name" value="OXIDOREDUCTASE, 2OG-FE II OXYGENASE FAMILY PROTEIN"/>
    <property type="match status" value="1"/>
</dbReference>
<keyword evidence="7" id="KW-1185">Reference proteome</keyword>
<comment type="similarity">
    <text evidence="1">Belongs to the iron/ascorbate-dependent oxidoreductase family.</text>
</comment>
<dbReference type="AlphaFoldDB" id="A0AAN8VV04"/>
<evidence type="ECO:0000259" key="5">
    <source>
        <dbReference type="PROSITE" id="PS51471"/>
    </source>
</evidence>
<dbReference type="GO" id="GO:0051213">
    <property type="term" value="F:dioxygenase activity"/>
    <property type="evidence" value="ECO:0007669"/>
    <property type="project" value="UniProtKB-KW"/>
</dbReference>
<comment type="caution">
    <text evidence="6">The sequence shown here is derived from an EMBL/GenBank/DDBJ whole genome shotgun (WGS) entry which is preliminary data.</text>
</comment>
<keyword evidence="3" id="KW-0560">Oxidoreductase</keyword>
<dbReference type="InterPro" id="IPR044861">
    <property type="entry name" value="IPNS-like_FE2OG_OXY"/>
</dbReference>
<dbReference type="GO" id="GO:0046872">
    <property type="term" value="F:metal ion binding"/>
    <property type="evidence" value="ECO:0007669"/>
    <property type="project" value="UniProtKB-KW"/>
</dbReference>
<accession>A0AAN8VV04</accession>
<organism evidence="6 7">
    <name type="scientific">Dillenia turbinata</name>
    <dbReference type="NCBI Taxonomy" id="194707"/>
    <lineage>
        <taxon>Eukaryota</taxon>
        <taxon>Viridiplantae</taxon>
        <taxon>Streptophyta</taxon>
        <taxon>Embryophyta</taxon>
        <taxon>Tracheophyta</taxon>
        <taxon>Spermatophyta</taxon>
        <taxon>Magnoliopsida</taxon>
        <taxon>eudicotyledons</taxon>
        <taxon>Gunneridae</taxon>
        <taxon>Pentapetalae</taxon>
        <taxon>Dilleniales</taxon>
        <taxon>Dilleniaceae</taxon>
        <taxon>Dillenia</taxon>
    </lineage>
</organism>
<evidence type="ECO:0000256" key="3">
    <source>
        <dbReference type="ARBA" id="ARBA00023002"/>
    </source>
</evidence>
<evidence type="ECO:0000313" key="6">
    <source>
        <dbReference type="EMBL" id="KAK6940689.1"/>
    </source>
</evidence>
<evidence type="ECO:0000256" key="2">
    <source>
        <dbReference type="ARBA" id="ARBA00022723"/>
    </source>
</evidence>
<evidence type="ECO:0000313" key="7">
    <source>
        <dbReference type="Proteomes" id="UP001370490"/>
    </source>
</evidence>
<dbReference type="EMBL" id="JBAMMX010000005">
    <property type="protein sequence ID" value="KAK6940689.1"/>
    <property type="molecule type" value="Genomic_DNA"/>
</dbReference>
<evidence type="ECO:0000256" key="4">
    <source>
        <dbReference type="ARBA" id="ARBA00023004"/>
    </source>
</evidence>
<keyword evidence="2" id="KW-0479">Metal-binding</keyword>